<feature type="transmembrane region" description="Helical" evidence="2">
    <location>
        <begin position="151"/>
        <end position="173"/>
    </location>
</feature>
<reference evidence="4" key="1">
    <citation type="submission" date="2017-09" db="EMBL/GenBank/DDBJ databases">
        <title>Depth-based differentiation of microbial function through sediment-hosted aquifers and enrichment of novel symbionts in the deep terrestrial subsurface.</title>
        <authorList>
            <person name="Probst A.J."/>
            <person name="Ladd B."/>
            <person name="Jarett J.K."/>
            <person name="Geller-Mcgrath D.E."/>
            <person name="Sieber C.M.K."/>
            <person name="Emerson J.B."/>
            <person name="Anantharaman K."/>
            <person name="Thomas B.C."/>
            <person name="Malmstrom R."/>
            <person name="Stieglmeier M."/>
            <person name="Klingl A."/>
            <person name="Woyke T."/>
            <person name="Ryan C.M."/>
            <person name="Banfield J.F."/>
        </authorList>
    </citation>
    <scope>NUCLEOTIDE SEQUENCE [LARGE SCALE GENOMIC DNA]</scope>
</reference>
<evidence type="ECO:0000256" key="1">
    <source>
        <dbReference type="SAM" id="MobiDB-lite"/>
    </source>
</evidence>
<feature type="transmembrane region" description="Helical" evidence="2">
    <location>
        <begin position="54"/>
        <end position="78"/>
    </location>
</feature>
<feature type="transmembrane region" description="Helical" evidence="2">
    <location>
        <begin position="30"/>
        <end position="48"/>
    </location>
</feature>
<feature type="transmembrane region" description="Helical" evidence="2">
    <location>
        <begin position="90"/>
        <end position="112"/>
    </location>
</feature>
<feature type="region of interest" description="Disordered" evidence="1">
    <location>
        <begin position="223"/>
        <end position="246"/>
    </location>
</feature>
<proteinExistence type="predicted"/>
<dbReference type="NCBIfam" id="TIGR00341">
    <property type="entry name" value="TIGR00341 family protein"/>
    <property type="match status" value="1"/>
</dbReference>
<name>A0A2H0UG17_9BACT</name>
<keyword evidence="2" id="KW-0812">Transmembrane</keyword>
<comment type="caution">
    <text evidence="3">The sequence shown here is derived from an EMBL/GenBank/DDBJ whole genome shotgun (WGS) entry which is preliminary data.</text>
</comment>
<dbReference type="Pfam" id="PF04087">
    <property type="entry name" value="DUF389"/>
    <property type="match status" value="1"/>
</dbReference>
<dbReference type="PANTHER" id="PTHR20992">
    <property type="entry name" value="AT15442P-RELATED"/>
    <property type="match status" value="1"/>
</dbReference>
<evidence type="ECO:0000256" key="2">
    <source>
        <dbReference type="SAM" id="Phobius"/>
    </source>
</evidence>
<keyword evidence="2" id="KW-1133">Transmembrane helix</keyword>
<dbReference type="InterPro" id="IPR005240">
    <property type="entry name" value="DUF389"/>
</dbReference>
<keyword evidence="2" id="KW-0472">Membrane</keyword>
<sequence length="246" mass="26289">MNFIDYVRSVPEKDKSGAVKKLIEHSTPSFDFFFLVILSVLMATFGILENSPAVVIGSMLIAPILFPVLSLSLSIVMADYKLITRASKTLLKAVVLSLIASVGAALFFGVGGELTSEALLRTEPTLISVAIAIIAGFAVAYTLARPGLNETLPGIAVAVALIPPIATIGIGIAKLNIPVIVGATVFLVVNIIGIVFASMLVFSLMNLYVKRTIASKVANLSDKEVEEKKEKIQEEKEKEEQKESQA</sequence>
<evidence type="ECO:0000313" key="4">
    <source>
        <dbReference type="Proteomes" id="UP000229315"/>
    </source>
</evidence>
<dbReference type="AlphaFoldDB" id="A0A2H0UG17"/>
<accession>A0A2H0UG17</accession>
<dbReference type="PANTHER" id="PTHR20992:SF9">
    <property type="entry name" value="AT15442P-RELATED"/>
    <property type="match status" value="1"/>
</dbReference>
<gene>
    <name evidence="3" type="ORF">COU15_01240</name>
</gene>
<dbReference type="Proteomes" id="UP000229315">
    <property type="component" value="Unassembled WGS sequence"/>
</dbReference>
<feature type="transmembrane region" description="Helical" evidence="2">
    <location>
        <begin position="124"/>
        <end position="144"/>
    </location>
</feature>
<dbReference type="EMBL" id="PFBH01000006">
    <property type="protein sequence ID" value="PIR85342.1"/>
    <property type="molecule type" value="Genomic_DNA"/>
</dbReference>
<protein>
    <submittedName>
        <fullName evidence="3">TIGR00341 family protein</fullName>
    </submittedName>
</protein>
<feature type="transmembrane region" description="Helical" evidence="2">
    <location>
        <begin position="179"/>
        <end position="202"/>
    </location>
</feature>
<organism evidence="3 4">
    <name type="scientific">Candidatus Kaiserbacteria bacterium CG10_big_fil_rev_8_21_14_0_10_45_20</name>
    <dbReference type="NCBI Taxonomy" id="1974607"/>
    <lineage>
        <taxon>Bacteria</taxon>
        <taxon>Candidatus Kaiseribacteriota</taxon>
    </lineage>
</organism>
<evidence type="ECO:0000313" key="3">
    <source>
        <dbReference type="EMBL" id="PIR85342.1"/>
    </source>
</evidence>